<accession>A0A388K1Z3</accession>
<feature type="coiled-coil region" evidence="1">
    <location>
        <begin position="958"/>
        <end position="985"/>
    </location>
</feature>
<evidence type="ECO:0000313" key="5">
    <source>
        <dbReference type="Proteomes" id="UP000265515"/>
    </source>
</evidence>
<evidence type="ECO:0000259" key="3">
    <source>
        <dbReference type="PROSITE" id="PS50994"/>
    </source>
</evidence>
<dbReference type="Proteomes" id="UP000265515">
    <property type="component" value="Unassembled WGS sequence"/>
</dbReference>
<feature type="compositionally biased region" description="Gly residues" evidence="2">
    <location>
        <begin position="246"/>
        <end position="301"/>
    </location>
</feature>
<dbReference type="PROSITE" id="PS50994">
    <property type="entry name" value="INTEGRASE"/>
    <property type="match status" value="1"/>
</dbReference>
<evidence type="ECO:0000256" key="2">
    <source>
        <dbReference type="SAM" id="MobiDB-lite"/>
    </source>
</evidence>
<dbReference type="Gene3D" id="3.30.420.10">
    <property type="entry name" value="Ribonuclease H-like superfamily/Ribonuclease H"/>
    <property type="match status" value="1"/>
</dbReference>
<dbReference type="STRING" id="69332.A0A388K1Z3"/>
<protein>
    <recommendedName>
        <fullName evidence="3">Integrase catalytic domain-containing protein</fullName>
    </recommendedName>
</protein>
<dbReference type="InterPro" id="IPR050951">
    <property type="entry name" value="Retrovirus_Pol_polyprotein"/>
</dbReference>
<feature type="compositionally biased region" description="Acidic residues" evidence="2">
    <location>
        <begin position="553"/>
        <end position="564"/>
    </location>
</feature>
<dbReference type="GO" id="GO:0015074">
    <property type="term" value="P:DNA integration"/>
    <property type="evidence" value="ECO:0007669"/>
    <property type="project" value="InterPro"/>
</dbReference>
<comment type="caution">
    <text evidence="4">The sequence shown here is derived from an EMBL/GenBank/DDBJ whole genome shotgun (WGS) entry which is preliminary data.</text>
</comment>
<name>A0A388K1Z3_CHABU</name>
<gene>
    <name evidence="4" type="ORF">CBR_g40282</name>
</gene>
<dbReference type="SUPFAM" id="SSF53098">
    <property type="entry name" value="Ribonuclease H-like"/>
    <property type="match status" value="1"/>
</dbReference>
<sequence>MREPSDIVDGTGKVLTLEDLIAAIDRHEKTSSNVPKVDTLHFSGEWVSDWLDLVEHAMVGLSDEVKFQQILKYVLHGHHQEVGKVVEAANGIWARFRDDMQRTYQLGDGLLTTADLEAMNKDDFSMIGAFMQEFKKRARKVHGISEKAQCAIFLGLLTASEASELTSHGGGSAKLTWATIDKGVEDGSLDQCNHCNSCGGGQAPPGQMVPYSDPSASAGPPSFLATQGQFTAQPPTSQQASQASVAGGGGQGQGGQGNGGRGQGGRGGGGRGRNNGGRGGGWNGQGSQNQGGQGGQKGGQGYERPRFDWRNVVCRHCGIVGHTIRFCQQRRDDELADLIFTNMDGDIYDKFGQYIDPKIPGGVRQEAQRRAAAGPAPPTMFILWQEREDPRVRIEEVIGETEEVTQRLKAGTIKKEPIVIESDDKDSREVEESFITILEKMEDLLEKVGRYQQRLQELCNEAQEWKADLPRVFFYESGSGSASGQQGYPEVAIIGSGPRSGMTFRPPTPHGRAPQAARTRSQSKAGPSQALSQAPPRRRPEPEHRKEVVEVSKEEEEEDDDTEDERLRQEEDRRTGLRAQRRGIQEEAEPGQQDSAPKKRKYAVRLEEGFDVERMVDRLLEGTHSLAEEIRTIEEGPAQVEEHEQSMGVMYLLTNTLLQGDFDRKNFLSLVEGEYPVPESQDDEYEKGEIKEAFRAEEYDRIYLELGLLLSYEIRDRDASAKAQKMRHLYVVRDGHLFIKRQVGNPKRIVCERNQQIDIIAALHDGIAGGHRGISATCAKISELYHWDGMLNMVIKENGCNYIFDAQDNLTGFVDDRSIRTKTGPVLASKIEEYYLHYPFVKEFVMNRGSEFTCNEVQTLLAGYGVVANYTTTAHPQANAHVERGHNTIMNLLAKWTKGKPGQWPKFLRAAFFVENVTVKRTTKYALLERHATFPIESFLKTWRRQDLETNLSFEELLDIRARQVDAAEERIREASKDVERSRMEDKMRWDQMTRVWKESLAVGDIVLLYDSSLEKQWSRKLDKRWLGPYRIVRCGEFGAYQIKELDGTEWKDWVSGTGLKKFVARE</sequence>
<evidence type="ECO:0000256" key="1">
    <source>
        <dbReference type="SAM" id="Coils"/>
    </source>
</evidence>
<feature type="domain" description="Integrase catalytic" evidence="3">
    <location>
        <begin position="776"/>
        <end position="943"/>
    </location>
</feature>
<dbReference type="InterPro" id="IPR041588">
    <property type="entry name" value="Integrase_H2C2"/>
</dbReference>
<dbReference type="InterPro" id="IPR012337">
    <property type="entry name" value="RNaseH-like_sf"/>
</dbReference>
<feature type="compositionally biased region" description="Low complexity" evidence="2">
    <location>
        <begin position="231"/>
        <end position="244"/>
    </location>
</feature>
<feature type="compositionally biased region" description="Basic and acidic residues" evidence="2">
    <location>
        <begin position="565"/>
        <end position="575"/>
    </location>
</feature>
<dbReference type="OrthoDB" id="2732387at2759"/>
<dbReference type="Pfam" id="PF17921">
    <property type="entry name" value="Integrase_H2C2"/>
    <property type="match status" value="1"/>
</dbReference>
<dbReference type="EMBL" id="BFEA01000045">
    <property type="protein sequence ID" value="GBG64035.1"/>
    <property type="molecule type" value="Genomic_DNA"/>
</dbReference>
<proteinExistence type="predicted"/>
<feature type="region of interest" description="Disordered" evidence="2">
    <location>
        <begin position="478"/>
        <end position="601"/>
    </location>
</feature>
<feature type="compositionally biased region" description="Low complexity" evidence="2">
    <location>
        <begin position="478"/>
        <end position="487"/>
    </location>
</feature>
<keyword evidence="1" id="KW-0175">Coiled coil</keyword>
<dbReference type="InterPro" id="IPR036397">
    <property type="entry name" value="RNaseH_sf"/>
</dbReference>
<dbReference type="GO" id="GO:0003676">
    <property type="term" value="F:nucleic acid binding"/>
    <property type="evidence" value="ECO:0007669"/>
    <property type="project" value="InterPro"/>
</dbReference>
<reference evidence="4 5" key="1">
    <citation type="journal article" date="2018" name="Cell">
        <title>The Chara Genome: Secondary Complexity and Implications for Plant Terrestrialization.</title>
        <authorList>
            <person name="Nishiyama T."/>
            <person name="Sakayama H."/>
            <person name="Vries J.D."/>
            <person name="Buschmann H."/>
            <person name="Saint-Marcoux D."/>
            <person name="Ullrich K.K."/>
            <person name="Haas F.B."/>
            <person name="Vanderstraeten L."/>
            <person name="Becker D."/>
            <person name="Lang D."/>
            <person name="Vosolsobe S."/>
            <person name="Rombauts S."/>
            <person name="Wilhelmsson P.K.I."/>
            <person name="Janitza P."/>
            <person name="Kern R."/>
            <person name="Heyl A."/>
            <person name="Rumpler F."/>
            <person name="Villalobos L.I.A.C."/>
            <person name="Clay J.M."/>
            <person name="Skokan R."/>
            <person name="Toyoda A."/>
            <person name="Suzuki Y."/>
            <person name="Kagoshima H."/>
            <person name="Schijlen E."/>
            <person name="Tajeshwar N."/>
            <person name="Catarino B."/>
            <person name="Hetherington A.J."/>
            <person name="Saltykova A."/>
            <person name="Bonnot C."/>
            <person name="Breuninger H."/>
            <person name="Symeonidi A."/>
            <person name="Radhakrishnan G.V."/>
            <person name="Van Nieuwerburgh F."/>
            <person name="Deforce D."/>
            <person name="Chang C."/>
            <person name="Karol K.G."/>
            <person name="Hedrich R."/>
            <person name="Ulvskov P."/>
            <person name="Glockner G."/>
            <person name="Delwiche C.F."/>
            <person name="Petrasek J."/>
            <person name="Van de Peer Y."/>
            <person name="Friml J."/>
            <person name="Beilby M."/>
            <person name="Dolan L."/>
            <person name="Kohara Y."/>
            <person name="Sugano S."/>
            <person name="Fujiyama A."/>
            <person name="Delaux P.-M."/>
            <person name="Quint M."/>
            <person name="TheiBen G."/>
            <person name="Hagemann M."/>
            <person name="Harholt J."/>
            <person name="Dunand C."/>
            <person name="Zachgo S."/>
            <person name="Langdale J."/>
            <person name="Maumus F."/>
            <person name="Straeten D.V.D."/>
            <person name="Gould S.B."/>
            <person name="Rensing S.A."/>
        </authorList>
    </citation>
    <scope>NUCLEOTIDE SEQUENCE [LARGE SCALE GENOMIC DNA]</scope>
    <source>
        <strain evidence="4 5">S276</strain>
    </source>
</reference>
<dbReference type="AlphaFoldDB" id="A0A388K1Z3"/>
<dbReference type="PANTHER" id="PTHR37984">
    <property type="entry name" value="PROTEIN CBG26694"/>
    <property type="match status" value="1"/>
</dbReference>
<organism evidence="4 5">
    <name type="scientific">Chara braunii</name>
    <name type="common">Braun's stonewort</name>
    <dbReference type="NCBI Taxonomy" id="69332"/>
    <lineage>
        <taxon>Eukaryota</taxon>
        <taxon>Viridiplantae</taxon>
        <taxon>Streptophyta</taxon>
        <taxon>Charophyceae</taxon>
        <taxon>Charales</taxon>
        <taxon>Characeae</taxon>
        <taxon>Chara</taxon>
    </lineage>
</organism>
<feature type="compositionally biased region" description="Basic and acidic residues" evidence="2">
    <location>
        <begin position="538"/>
        <end position="552"/>
    </location>
</feature>
<dbReference type="InterPro" id="IPR001584">
    <property type="entry name" value="Integrase_cat-core"/>
</dbReference>
<feature type="compositionally biased region" description="Polar residues" evidence="2">
    <location>
        <begin position="518"/>
        <end position="532"/>
    </location>
</feature>
<keyword evidence="5" id="KW-1185">Reference proteome</keyword>
<dbReference type="PANTHER" id="PTHR37984:SF5">
    <property type="entry name" value="PROTEIN NYNRIN-LIKE"/>
    <property type="match status" value="1"/>
</dbReference>
<evidence type="ECO:0000313" key="4">
    <source>
        <dbReference type="EMBL" id="GBG64035.1"/>
    </source>
</evidence>
<feature type="region of interest" description="Disordered" evidence="2">
    <location>
        <begin position="206"/>
        <end position="303"/>
    </location>
</feature>
<dbReference type="Gramene" id="GBG64035">
    <property type="protein sequence ID" value="GBG64035"/>
    <property type="gene ID" value="CBR_g40282"/>
</dbReference>
<feature type="coiled-coil region" evidence="1">
    <location>
        <begin position="441"/>
        <end position="468"/>
    </location>
</feature>